<evidence type="ECO:0000256" key="2">
    <source>
        <dbReference type="ARBA" id="ARBA00022737"/>
    </source>
</evidence>
<proteinExistence type="inferred from homology"/>
<reference evidence="6" key="1">
    <citation type="journal article" date="2023" name="Mol. Biol. Evol.">
        <title>Third-Generation Sequencing Reveals the Adaptive Role of the Epigenome in Three Deep-Sea Polychaetes.</title>
        <authorList>
            <person name="Perez M."/>
            <person name="Aroh O."/>
            <person name="Sun Y."/>
            <person name="Lan Y."/>
            <person name="Juniper S.K."/>
            <person name="Young C.R."/>
            <person name="Angers B."/>
            <person name="Qian P.Y."/>
        </authorList>
    </citation>
    <scope>NUCLEOTIDE SEQUENCE</scope>
    <source>
        <strain evidence="6">R07B-5</strain>
    </source>
</reference>
<evidence type="ECO:0000256" key="4">
    <source>
        <dbReference type="PROSITE-ProRule" id="PRU00023"/>
    </source>
</evidence>
<keyword evidence="4" id="KW-0040">ANK repeat</keyword>
<dbReference type="InterPro" id="IPR036770">
    <property type="entry name" value="Ankyrin_rpt-contain_sf"/>
</dbReference>
<dbReference type="GO" id="GO:0004857">
    <property type="term" value="F:enzyme inhibitor activity"/>
    <property type="evidence" value="ECO:0007669"/>
    <property type="project" value="TreeGrafter"/>
</dbReference>
<sequence>RSWAPVDRIARVKDADRTVVVTASERETDRPLGRSPSTWLRGAGRRRERGREAPTCRRHAMSHNRRADVATTTATPTCPSQRVFEAAVRSGDRLELERLLEGRHGKFNVNLYDDDGQTALHQSCLDGNIELVKLLVRFGADVRLANRDGFNALHIAAYSGHQDIAVYLINAFKR</sequence>
<dbReference type="Proteomes" id="UP001209878">
    <property type="component" value="Unassembled WGS sequence"/>
</dbReference>
<name>A0AAD9PFV2_RIDPI</name>
<dbReference type="InterPro" id="IPR002110">
    <property type="entry name" value="Ankyrin_rpt"/>
</dbReference>
<protein>
    <submittedName>
        <fullName evidence="6">Uncharacterized protein</fullName>
    </submittedName>
</protein>
<dbReference type="PROSITE" id="PS50088">
    <property type="entry name" value="ANK_REPEAT"/>
    <property type="match status" value="2"/>
</dbReference>
<feature type="repeat" description="ANK" evidence="4">
    <location>
        <begin position="115"/>
        <end position="147"/>
    </location>
</feature>
<dbReference type="GO" id="GO:0005737">
    <property type="term" value="C:cytoplasm"/>
    <property type="evidence" value="ECO:0007669"/>
    <property type="project" value="TreeGrafter"/>
</dbReference>
<dbReference type="PANTHER" id="PTHR24179:SF21">
    <property type="entry name" value="MYOSIN BINDING SUBUNIT, ISOFORM O"/>
    <property type="match status" value="1"/>
</dbReference>
<dbReference type="InterPro" id="IPR051226">
    <property type="entry name" value="PP1_Regulatory_Subunit"/>
</dbReference>
<evidence type="ECO:0000313" key="6">
    <source>
        <dbReference type="EMBL" id="KAK2193905.1"/>
    </source>
</evidence>
<evidence type="ECO:0000256" key="5">
    <source>
        <dbReference type="SAM" id="MobiDB-lite"/>
    </source>
</evidence>
<keyword evidence="7" id="KW-1185">Reference proteome</keyword>
<evidence type="ECO:0000313" key="7">
    <source>
        <dbReference type="Proteomes" id="UP001209878"/>
    </source>
</evidence>
<comment type="similarity">
    <text evidence="3">Belongs to the NRARP family.</text>
</comment>
<organism evidence="6 7">
    <name type="scientific">Ridgeia piscesae</name>
    <name type="common">Tubeworm</name>
    <dbReference type="NCBI Taxonomy" id="27915"/>
    <lineage>
        <taxon>Eukaryota</taxon>
        <taxon>Metazoa</taxon>
        <taxon>Spiralia</taxon>
        <taxon>Lophotrochozoa</taxon>
        <taxon>Annelida</taxon>
        <taxon>Polychaeta</taxon>
        <taxon>Sedentaria</taxon>
        <taxon>Canalipalpata</taxon>
        <taxon>Sabellida</taxon>
        <taxon>Siboglinidae</taxon>
        <taxon>Ridgeia</taxon>
    </lineage>
</organism>
<feature type="region of interest" description="Disordered" evidence="5">
    <location>
        <begin position="22"/>
        <end position="53"/>
    </location>
</feature>
<dbReference type="PANTHER" id="PTHR24179">
    <property type="entry name" value="PROTEIN PHOSPHATASE 1 REGULATORY SUBUNIT 12"/>
    <property type="match status" value="1"/>
</dbReference>
<dbReference type="EMBL" id="JAODUO010000005">
    <property type="protein sequence ID" value="KAK2193905.1"/>
    <property type="molecule type" value="Genomic_DNA"/>
</dbReference>
<comment type="caution">
    <text evidence="6">The sequence shown here is derived from an EMBL/GenBank/DDBJ whole genome shotgun (WGS) entry which is preliminary data.</text>
</comment>
<feature type="non-terminal residue" evidence="6">
    <location>
        <position position="1"/>
    </location>
</feature>
<dbReference type="GO" id="GO:0019208">
    <property type="term" value="F:phosphatase regulator activity"/>
    <property type="evidence" value="ECO:0007669"/>
    <property type="project" value="TreeGrafter"/>
</dbReference>
<evidence type="ECO:0000256" key="1">
    <source>
        <dbReference type="ARBA" id="ARBA00022473"/>
    </source>
</evidence>
<keyword evidence="1" id="KW-0217">Developmental protein</keyword>
<dbReference type="PROSITE" id="PS50297">
    <property type="entry name" value="ANK_REP_REGION"/>
    <property type="match status" value="2"/>
</dbReference>
<dbReference type="Pfam" id="PF12796">
    <property type="entry name" value="Ank_2"/>
    <property type="match status" value="1"/>
</dbReference>
<dbReference type="AlphaFoldDB" id="A0AAD9PFV2"/>
<gene>
    <name evidence="6" type="ORF">NP493_6g06032</name>
</gene>
<feature type="repeat" description="ANK" evidence="4">
    <location>
        <begin position="148"/>
        <end position="174"/>
    </location>
</feature>
<dbReference type="Gene3D" id="1.25.40.20">
    <property type="entry name" value="Ankyrin repeat-containing domain"/>
    <property type="match status" value="1"/>
</dbReference>
<dbReference type="SMART" id="SM00248">
    <property type="entry name" value="ANK"/>
    <property type="match status" value="2"/>
</dbReference>
<accession>A0AAD9PFV2</accession>
<evidence type="ECO:0000256" key="3">
    <source>
        <dbReference type="ARBA" id="ARBA00038386"/>
    </source>
</evidence>
<dbReference type="SUPFAM" id="SSF48403">
    <property type="entry name" value="Ankyrin repeat"/>
    <property type="match status" value="1"/>
</dbReference>
<keyword evidence="2" id="KW-0677">Repeat</keyword>